<proteinExistence type="predicted"/>
<dbReference type="InterPro" id="IPR052194">
    <property type="entry name" value="MESH1"/>
</dbReference>
<protein>
    <submittedName>
        <fullName evidence="1">HD domain-containing protein</fullName>
    </submittedName>
</protein>
<name>A0ABS9U8K6_9BACL</name>
<dbReference type="PANTHER" id="PTHR46246">
    <property type="entry name" value="GUANOSINE-3',5'-BIS(DIPHOSPHATE) 3'-PYROPHOSPHOHYDROLASE MESH1"/>
    <property type="match status" value="1"/>
</dbReference>
<organism evidence="1 2">
    <name type="scientific">Solibacillus palustris</name>
    <dbReference type="NCBI Taxonomy" id="2908203"/>
    <lineage>
        <taxon>Bacteria</taxon>
        <taxon>Bacillati</taxon>
        <taxon>Bacillota</taxon>
        <taxon>Bacilli</taxon>
        <taxon>Bacillales</taxon>
        <taxon>Caryophanaceae</taxon>
        <taxon>Solibacillus</taxon>
    </lineage>
</organism>
<dbReference type="Proteomes" id="UP001316087">
    <property type="component" value="Unassembled WGS sequence"/>
</dbReference>
<comment type="caution">
    <text evidence="1">The sequence shown here is derived from an EMBL/GenBank/DDBJ whole genome shotgun (WGS) entry which is preliminary data.</text>
</comment>
<reference evidence="1 2" key="1">
    <citation type="submission" date="2022-03" db="EMBL/GenBank/DDBJ databases">
        <authorList>
            <person name="Jo J.-H."/>
            <person name="Im W.-T."/>
        </authorList>
    </citation>
    <scope>NUCLEOTIDE SEQUENCE [LARGE SCALE GENOMIC DNA]</scope>
    <source>
        <strain evidence="1 2">MA9</strain>
    </source>
</reference>
<evidence type="ECO:0000313" key="2">
    <source>
        <dbReference type="Proteomes" id="UP001316087"/>
    </source>
</evidence>
<accession>A0ABS9U8K6</accession>
<evidence type="ECO:0000313" key="1">
    <source>
        <dbReference type="EMBL" id="MCH7320273.1"/>
    </source>
</evidence>
<sequence>MNLVDKATQFIALKYDGQRRTAMQIPYATHLFGVARMLKNNGYRDIVVTAGLLHDILEDNLASDVELIELFGSEVLDLVKATTEMSKSYTWQTRKEYVIASIKDKLPDELAILLAEKIQNVESIFAELEQFGEGLWENFNAPKERQEWYYRSIIKQVETYHPNALLLPQLQQAVDKLFVKVAY</sequence>
<dbReference type="SUPFAM" id="SSF109604">
    <property type="entry name" value="HD-domain/PDEase-like"/>
    <property type="match status" value="1"/>
</dbReference>
<dbReference type="RefSeq" id="WP_241367299.1">
    <property type="nucleotide sequence ID" value="NZ_JAKZFC010000001.1"/>
</dbReference>
<dbReference type="Gene3D" id="1.10.3210.10">
    <property type="entry name" value="Hypothetical protein af1432"/>
    <property type="match status" value="1"/>
</dbReference>
<gene>
    <name evidence="1" type="ORF">LZ480_00105</name>
</gene>
<keyword evidence="2" id="KW-1185">Reference proteome</keyword>
<dbReference type="Pfam" id="PF13328">
    <property type="entry name" value="HD_4"/>
    <property type="match status" value="1"/>
</dbReference>
<dbReference type="PANTHER" id="PTHR46246:SF1">
    <property type="entry name" value="GUANOSINE-3',5'-BIS(DIPHOSPHATE) 3'-PYROPHOSPHOHYDROLASE MESH1"/>
    <property type="match status" value="1"/>
</dbReference>
<dbReference type="EMBL" id="JAKZFC010000001">
    <property type="protein sequence ID" value="MCH7320273.1"/>
    <property type="molecule type" value="Genomic_DNA"/>
</dbReference>